<dbReference type="Proteomes" id="UP000019132">
    <property type="component" value="Unassembled WGS sequence"/>
</dbReference>
<sequence>MSASSPQQPSVLEIDDVNAILREWCACVQNMTRFEEAALHVQQPRFALVIRALMPWNEQLHDVSASANRKRKAAAFGDDDRQSHEQRWTQLLDAIHVLHLLLQSADEEFMMMTPGATEHLLQFLYKDIDVVEKVGWNMRAVKRKDDPVDALLRTFTSRTASDSATQCNTGVGFVLDFSGCKQIPETAMDSLRDVLQRRDPNALCQASNVPLQKLLQASRYDQQKQRAPVRLGLRFWNCAVSLQTLAMLRSCVSGFDSSLQSSSTHVNNGTPAFQLEMLDLSENVLSADLLDNAAHLIQSMHIDALSLNGISNGLVANEAWQAFLCMVLTRSPPSAPIWRGATQQLESFIVELAPGTVDRQGCAVAVARVRQLPSAGALGVTELDLSYNRFDEHDVEVFARTMASFQPPQDVWYDEPFLIGIEEEKTDDGLHAEHAEDRNTNETVAEWICLAATTVVRARPLHWWSAITTMAKARDGTLCTKVREAGLVGTSARVTSLIMDWYAATTHRGDPDRIQVVKQLLKHIGSPLESLRLRGSTLSAADVHDLLALCLLQRLDIESCGLRDIASVVDTADSALLKLQSVNLRHNPLTSKDHEALAEVDTKFGISSIIWYFSE</sequence>
<dbReference type="AlphaFoldDB" id="K3WVI9"/>
<name>K3WVI9_GLOUD</name>
<dbReference type="EMBL" id="GL376599">
    <property type="status" value="NOT_ANNOTATED_CDS"/>
    <property type="molecule type" value="Genomic_DNA"/>
</dbReference>
<reference evidence="1" key="3">
    <citation type="submission" date="2015-02" db="UniProtKB">
        <authorList>
            <consortium name="EnsemblProtists"/>
        </authorList>
    </citation>
    <scope>IDENTIFICATION</scope>
    <source>
        <strain evidence="1">DAOM BR144</strain>
    </source>
</reference>
<proteinExistence type="predicted"/>
<organism evidence="1 2">
    <name type="scientific">Globisporangium ultimum (strain ATCC 200006 / CBS 805.95 / DAOM BR144)</name>
    <name type="common">Pythium ultimum</name>
    <dbReference type="NCBI Taxonomy" id="431595"/>
    <lineage>
        <taxon>Eukaryota</taxon>
        <taxon>Sar</taxon>
        <taxon>Stramenopiles</taxon>
        <taxon>Oomycota</taxon>
        <taxon>Peronosporomycetes</taxon>
        <taxon>Pythiales</taxon>
        <taxon>Pythiaceae</taxon>
        <taxon>Globisporangium</taxon>
    </lineage>
</organism>
<reference evidence="2" key="2">
    <citation type="submission" date="2010-04" db="EMBL/GenBank/DDBJ databases">
        <authorList>
            <person name="Buell R."/>
            <person name="Hamilton J."/>
            <person name="Hostetler J."/>
        </authorList>
    </citation>
    <scope>NUCLEOTIDE SEQUENCE [LARGE SCALE GENOMIC DNA]</scope>
    <source>
        <strain evidence="2">DAOM:BR144</strain>
    </source>
</reference>
<evidence type="ECO:0000313" key="2">
    <source>
        <dbReference type="Proteomes" id="UP000019132"/>
    </source>
</evidence>
<reference evidence="2" key="1">
    <citation type="journal article" date="2010" name="Genome Biol.">
        <title>Genome sequence of the necrotrophic plant pathogen Pythium ultimum reveals original pathogenicity mechanisms and effector repertoire.</title>
        <authorList>
            <person name="Levesque C.A."/>
            <person name="Brouwer H."/>
            <person name="Cano L."/>
            <person name="Hamilton J.P."/>
            <person name="Holt C."/>
            <person name="Huitema E."/>
            <person name="Raffaele S."/>
            <person name="Robideau G.P."/>
            <person name="Thines M."/>
            <person name="Win J."/>
            <person name="Zerillo M.M."/>
            <person name="Beakes G.W."/>
            <person name="Boore J.L."/>
            <person name="Busam D."/>
            <person name="Dumas B."/>
            <person name="Ferriera S."/>
            <person name="Fuerstenberg S.I."/>
            <person name="Gachon C.M."/>
            <person name="Gaulin E."/>
            <person name="Govers F."/>
            <person name="Grenville-Briggs L."/>
            <person name="Horner N."/>
            <person name="Hostetler J."/>
            <person name="Jiang R.H."/>
            <person name="Johnson J."/>
            <person name="Krajaejun T."/>
            <person name="Lin H."/>
            <person name="Meijer H.J."/>
            <person name="Moore B."/>
            <person name="Morris P."/>
            <person name="Phuntmart V."/>
            <person name="Puiu D."/>
            <person name="Shetty J."/>
            <person name="Stajich J.E."/>
            <person name="Tripathy S."/>
            <person name="Wawra S."/>
            <person name="van West P."/>
            <person name="Whitty B.R."/>
            <person name="Coutinho P.M."/>
            <person name="Henrissat B."/>
            <person name="Martin F."/>
            <person name="Thomas P.D."/>
            <person name="Tyler B.M."/>
            <person name="De Vries R.P."/>
            <person name="Kamoun S."/>
            <person name="Yandell M."/>
            <person name="Tisserat N."/>
            <person name="Buell C.R."/>
        </authorList>
    </citation>
    <scope>NUCLEOTIDE SEQUENCE</scope>
    <source>
        <strain evidence="2">DAOM:BR144</strain>
    </source>
</reference>
<accession>K3WVI9</accession>
<dbReference type="Gene3D" id="3.80.10.10">
    <property type="entry name" value="Ribonuclease Inhibitor"/>
    <property type="match status" value="1"/>
</dbReference>
<dbReference type="EnsemblProtists" id="PYU1_T008987">
    <property type="protein sequence ID" value="PYU1_T008987"/>
    <property type="gene ID" value="PYU1_G008969"/>
</dbReference>
<keyword evidence="2" id="KW-1185">Reference proteome</keyword>
<dbReference type="InParanoid" id="K3WVI9"/>
<dbReference type="SUPFAM" id="SSF52047">
    <property type="entry name" value="RNI-like"/>
    <property type="match status" value="1"/>
</dbReference>
<dbReference type="VEuPathDB" id="FungiDB:PYU1_G008969"/>
<protein>
    <submittedName>
        <fullName evidence="1">Uncharacterized protein</fullName>
    </submittedName>
</protein>
<dbReference type="InterPro" id="IPR032675">
    <property type="entry name" value="LRR_dom_sf"/>
</dbReference>
<dbReference type="HOGENOM" id="CLU_444478_0_0_1"/>
<evidence type="ECO:0000313" key="1">
    <source>
        <dbReference type="EnsemblProtists" id="PYU1_T008987"/>
    </source>
</evidence>